<keyword evidence="5" id="KW-1185">Reference proteome</keyword>
<dbReference type="PROSITE" id="PS00910">
    <property type="entry name" value="UPF0029"/>
    <property type="match status" value="1"/>
</dbReference>
<name>A0ABT1SBE7_9FIRM</name>
<dbReference type="InterPro" id="IPR020568">
    <property type="entry name" value="Ribosomal_Su5_D2-typ_SF"/>
</dbReference>
<dbReference type="InterPro" id="IPR020569">
    <property type="entry name" value="UPF0029_Impact_CS"/>
</dbReference>
<protein>
    <submittedName>
        <fullName evidence="4">YigZ family protein</fullName>
    </submittedName>
</protein>
<dbReference type="InterPro" id="IPR035647">
    <property type="entry name" value="EFG_III/V"/>
</dbReference>
<feature type="domain" description="Impact N-terminal" evidence="2">
    <location>
        <begin position="20"/>
        <end position="121"/>
    </location>
</feature>
<evidence type="ECO:0000259" key="3">
    <source>
        <dbReference type="Pfam" id="PF09186"/>
    </source>
</evidence>
<accession>A0ABT1SBE7</accession>
<gene>
    <name evidence="4" type="ORF">NE686_12000</name>
</gene>
<evidence type="ECO:0000259" key="2">
    <source>
        <dbReference type="Pfam" id="PF01205"/>
    </source>
</evidence>
<dbReference type="InterPro" id="IPR001498">
    <property type="entry name" value="Impact_N"/>
</dbReference>
<dbReference type="Pfam" id="PF01205">
    <property type="entry name" value="Impact_N"/>
    <property type="match status" value="1"/>
</dbReference>
<dbReference type="Gene3D" id="3.30.70.240">
    <property type="match status" value="1"/>
</dbReference>
<evidence type="ECO:0000313" key="4">
    <source>
        <dbReference type="EMBL" id="MCQ4923814.1"/>
    </source>
</evidence>
<sequence>MDKIYRTIYTYGEEETIINKSRFIGYAMPIETEEEALGFIEKIKTKHRDATHNVYAYVLGKDSNTQRFSDDGEPSGTAGIPVLEVIKKENLRNVVVVVTRYFGGIKLGTGGLIRAYTKGAKIGLDAGTIVDMVLYSRIKIRIDYTLYGRIENYLMNEGYIVDESVFDDAVNIFVYIEDAKIGSFQKTMTDIANGNIILKTLDEEYIPIKDGKRFT</sequence>
<dbReference type="InterPro" id="IPR023582">
    <property type="entry name" value="Impact"/>
</dbReference>
<dbReference type="InterPro" id="IPR015796">
    <property type="entry name" value="Impact_YigZ-like"/>
</dbReference>
<reference evidence="4 5" key="1">
    <citation type="submission" date="2022-06" db="EMBL/GenBank/DDBJ databases">
        <title>Isolation of gut microbiota from human fecal samples.</title>
        <authorList>
            <person name="Pamer E.G."/>
            <person name="Barat B."/>
            <person name="Waligurski E."/>
            <person name="Medina S."/>
            <person name="Paddock L."/>
            <person name="Mostad J."/>
        </authorList>
    </citation>
    <scope>NUCLEOTIDE SEQUENCE [LARGE SCALE GENOMIC DNA]</scope>
    <source>
        <strain evidence="4 5">DFI.7.95</strain>
    </source>
</reference>
<dbReference type="Proteomes" id="UP001524478">
    <property type="component" value="Unassembled WGS sequence"/>
</dbReference>
<organism evidence="4 5">
    <name type="scientific">Tissierella carlieri</name>
    <dbReference type="NCBI Taxonomy" id="689904"/>
    <lineage>
        <taxon>Bacteria</taxon>
        <taxon>Bacillati</taxon>
        <taxon>Bacillota</taxon>
        <taxon>Tissierellia</taxon>
        <taxon>Tissierellales</taxon>
        <taxon>Tissierellaceae</taxon>
        <taxon>Tissierella</taxon>
    </lineage>
</organism>
<dbReference type="SUPFAM" id="SSF54211">
    <property type="entry name" value="Ribosomal protein S5 domain 2-like"/>
    <property type="match status" value="1"/>
</dbReference>
<dbReference type="EMBL" id="JANGAC010000008">
    <property type="protein sequence ID" value="MCQ4923814.1"/>
    <property type="molecule type" value="Genomic_DNA"/>
</dbReference>
<feature type="domain" description="UPF0029" evidence="3">
    <location>
        <begin position="140"/>
        <end position="195"/>
    </location>
</feature>
<comment type="caution">
    <text evidence="4">The sequence shown here is derived from an EMBL/GenBank/DDBJ whole genome shotgun (WGS) entry which is preliminary data.</text>
</comment>
<dbReference type="PANTHER" id="PTHR16301">
    <property type="entry name" value="IMPACT-RELATED"/>
    <property type="match status" value="1"/>
</dbReference>
<proteinExistence type="inferred from homology"/>
<dbReference type="Gene3D" id="3.30.230.30">
    <property type="entry name" value="Impact, N-terminal domain"/>
    <property type="match status" value="1"/>
</dbReference>
<comment type="similarity">
    <text evidence="1">Belongs to the IMPACT family.</text>
</comment>
<evidence type="ECO:0000256" key="1">
    <source>
        <dbReference type="ARBA" id="ARBA00007665"/>
    </source>
</evidence>
<dbReference type="NCBIfam" id="TIGR00257">
    <property type="entry name" value="IMPACT_YIGZ"/>
    <property type="match status" value="1"/>
</dbReference>
<dbReference type="SUPFAM" id="SSF54980">
    <property type="entry name" value="EF-G C-terminal domain-like"/>
    <property type="match status" value="1"/>
</dbReference>
<dbReference type="InterPro" id="IPR015269">
    <property type="entry name" value="UPF0029_Impact_C"/>
</dbReference>
<evidence type="ECO:0000313" key="5">
    <source>
        <dbReference type="Proteomes" id="UP001524478"/>
    </source>
</evidence>
<dbReference type="InterPro" id="IPR036956">
    <property type="entry name" value="Impact_N_sf"/>
</dbReference>
<dbReference type="PANTHER" id="PTHR16301:SF20">
    <property type="entry name" value="IMPACT FAMILY MEMBER YIGZ"/>
    <property type="match status" value="1"/>
</dbReference>
<dbReference type="RefSeq" id="WP_256311678.1">
    <property type="nucleotide sequence ID" value="NZ_JANGAC010000008.1"/>
</dbReference>
<dbReference type="Pfam" id="PF09186">
    <property type="entry name" value="DUF1949"/>
    <property type="match status" value="1"/>
</dbReference>